<comment type="caution">
    <text evidence="8">Lacks conserved residue(s) required for the propagation of feature annotation.</text>
</comment>
<dbReference type="SMART" id="SM00562">
    <property type="entry name" value="NDK"/>
    <property type="match status" value="1"/>
</dbReference>
<dbReference type="InterPro" id="IPR036850">
    <property type="entry name" value="NDK-like_dom_sf"/>
</dbReference>
<organism evidence="11 12">
    <name type="scientific">Vulcanisaeta distributa (strain DSM 14429 / JCM 11212 / NBRC 100878 / IC-017)</name>
    <dbReference type="NCBI Taxonomy" id="572478"/>
    <lineage>
        <taxon>Archaea</taxon>
        <taxon>Thermoproteota</taxon>
        <taxon>Thermoprotei</taxon>
        <taxon>Thermoproteales</taxon>
        <taxon>Thermoproteaceae</taxon>
        <taxon>Vulcanisaeta</taxon>
    </lineage>
</organism>
<gene>
    <name evidence="11" type="ordered locus">Vdis_2035</name>
</gene>
<keyword evidence="12" id="KW-1185">Reference proteome</keyword>
<dbReference type="PROSITE" id="PS00469">
    <property type="entry name" value="NDPK"/>
    <property type="match status" value="1"/>
</dbReference>
<dbReference type="KEGG" id="vdi:Vdis_2035"/>
<dbReference type="OrthoDB" id="6874at2157"/>
<keyword evidence="4 9" id="KW-0808">Transferase</keyword>
<evidence type="ECO:0000256" key="4">
    <source>
        <dbReference type="ARBA" id="ARBA00022679"/>
    </source>
</evidence>
<comment type="cofactor">
    <cofactor evidence="1">
        <name>Mg(2+)</name>
        <dbReference type="ChEBI" id="CHEBI:18420"/>
    </cofactor>
</comment>
<comment type="catalytic activity">
    <reaction evidence="9">
        <text>a 2'-deoxyribonucleoside 5'-diphosphate + ATP = a 2'-deoxyribonucleoside 5'-triphosphate + ADP</text>
        <dbReference type="Rhea" id="RHEA:44640"/>
        <dbReference type="ChEBI" id="CHEBI:30616"/>
        <dbReference type="ChEBI" id="CHEBI:61560"/>
        <dbReference type="ChEBI" id="CHEBI:73316"/>
        <dbReference type="ChEBI" id="CHEBI:456216"/>
        <dbReference type="EC" id="2.7.4.6"/>
    </reaction>
</comment>
<reference evidence="11 12" key="1">
    <citation type="journal article" date="2010" name="Stand. Genomic Sci.">
        <title>Complete genome sequence of Vulcanisaeta distributa type strain (IC-017).</title>
        <authorList>
            <person name="Mavromatis K."/>
            <person name="Sikorski J."/>
            <person name="Pabst E."/>
            <person name="Teshima H."/>
            <person name="Lapidus A."/>
            <person name="Lucas S."/>
            <person name="Nolan M."/>
            <person name="Glavina Del Rio T."/>
            <person name="Cheng J.F."/>
            <person name="Bruce D."/>
            <person name="Goodwin L."/>
            <person name="Pitluck S."/>
            <person name="Liolios K."/>
            <person name="Ivanova N."/>
            <person name="Mikhailova N."/>
            <person name="Pati A."/>
            <person name="Chen A."/>
            <person name="Palaniappan K."/>
            <person name="Land M."/>
            <person name="Hauser L."/>
            <person name="Chang Y.J."/>
            <person name="Jeffries C.D."/>
            <person name="Rohde M."/>
            <person name="Spring S."/>
            <person name="Goker M."/>
            <person name="Wirth R."/>
            <person name="Woyke T."/>
            <person name="Bristow J."/>
            <person name="Eisen J.A."/>
            <person name="Markowitz V."/>
            <person name="Hugenholtz P."/>
            <person name="Klenk H.P."/>
            <person name="Kyrpides N.C."/>
        </authorList>
    </citation>
    <scope>NUCLEOTIDE SEQUENCE [LARGE SCALE GENOMIC DNA]</scope>
    <source>
        <strain evidence="12">DSM 14429 / JCM 11212 / NBRC 100878 / IC-017</strain>
    </source>
</reference>
<proteinExistence type="inferred from homology"/>
<evidence type="ECO:0000259" key="10">
    <source>
        <dbReference type="SMART" id="SM00562"/>
    </source>
</evidence>
<evidence type="ECO:0000256" key="2">
    <source>
        <dbReference type="ARBA" id="ARBA00008142"/>
    </source>
</evidence>
<evidence type="ECO:0000256" key="6">
    <source>
        <dbReference type="ARBA" id="ARBA00022777"/>
    </source>
</evidence>
<comment type="similarity">
    <text evidence="2 8">Belongs to the NDK family.</text>
</comment>
<dbReference type="Gene3D" id="3.30.70.141">
    <property type="entry name" value="Nucleoside diphosphate kinase-like domain"/>
    <property type="match status" value="1"/>
</dbReference>
<dbReference type="GeneID" id="9752986"/>
<dbReference type="GO" id="GO:0004550">
    <property type="term" value="F:nucleoside diphosphate kinase activity"/>
    <property type="evidence" value="ECO:0007669"/>
    <property type="project" value="UniProtKB-EC"/>
</dbReference>
<reference evidence="12" key="2">
    <citation type="journal article" date="2010" name="Stand. Genomic Sci.">
        <title>Complete genome sequence of Vulcanisaeta distributa type strain (IC-017T).</title>
        <authorList>
            <person name="Mavromatis K."/>
            <person name="Sikorski J."/>
            <person name="Pabst E."/>
            <person name="Teshima H."/>
            <person name="Lapidus A."/>
            <person name="Lucas S."/>
            <person name="Nolan M."/>
            <person name="Glavina Del Rio T."/>
            <person name="Cheng J."/>
            <person name="Bruce D."/>
            <person name="Goodwin L."/>
            <person name="Pitluck S."/>
            <person name="Liolios K."/>
            <person name="Ivanova N."/>
            <person name="Mikhailova N."/>
            <person name="Pati A."/>
            <person name="Chen A."/>
            <person name="Palaniappan K."/>
            <person name="Land M."/>
            <person name="Hauser L."/>
            <person name="Chang Y."/>
            <person name="Jeffries C."/>
            <person name="Rohde M."/>
            <person name="Spring S."/>
            <person name="Goker M."/>
            <person name="Wirth R."/>
            <person name="Woyke T."/>
            <person name="Bristow J."/>
            <person name="Eisen J."/>
            <person name="Markowitz V."/>
            <person name="Hugenholtz P."/>
            <person name="Klenk H."/>
            <person name="Kyrpides N."/>
        </authorList>
    </citation>
    <scope>NUCLEOTIDE SEQUENCE [LARGE SCALE GENOMIC DNA]</scope>
    <source>
        <strain evidence="12">DSM 14429 / JCM 11212 / NBRC 100878 / IC-017</strain>
    </source>
</reference>
<dbReference type="Pfam" id="PF00334">
    <property type="entry name" value="NDK"/>
    <property type="match status" value="2"/>
</dbReference>
<keyword evidence="6 9" id="KW-0418">Kinase</keyword>
<sequence>MIERTLVIIKPDAVKRGLIGEIIARFERAGLRIVAMKMIRLSKEEAAKFYPSDENWLRSVGSKSLKSYSEIGKDPKVDLGTDDPVEIGKIIRGWLADYLSMGPIVVMVLEGNRAVEVVRKIVGSTTPYSSPPGTIRGDYSVDSPDLANLEKRALFNLVHASDSPREAEREIKFFFREDEFVDYS</sequence>
<dbReference type="InterPro" id="IPR023005">
    <property type="entry name" value="Nucleoside_diP_kinase_AS"/>
</dbReference>
<accession>E1QPB9</accession>
<evidence type="ECO:0000313" key="12">
    <source>
        <dbReference type="Proteomes" id="UP000006681"/>
    </source>
</evidence>
<evidence type="ECO:0000256" key="8">
    <source>
        <dbReference type="PROSITE-ProRule" id="PRU00706"/>
    </source>
</evidence>
<dbReference type="PANTHER" id="PTHR11349">
    <property type="entry name" value="NUCLEOSIDE DIPHOSPHATE KINASE"/>
    <property type="match status" value="1"/>
</dbReference>
<name>E1QPB9_VULDI</name>
<evidence type="ECO:0000256" key="5">
    <source>
        <dbReference type="ARBA" id="ARBA00022741"/>
    </source>
</evidence>
<dbReference type="EC" id="2.7.4.6" evidence="9"/>
<evidence type="ECO:0000256" key="7">
    <source>
        <dbReference type="ARBA" id="ARBA00022840"/>
    </source>
</evidence>
<dbReference type="Proteomes" id="UP000006681">
    <property type="component" value="Chromosome"/>
</dbReference>
<evidence type="ECO:0000313" key="11">
    <source>
        <dbReference type="EMBL" id="ADN51407.1"/>
    </source>
</evidence>
<dbReference type="CDD" id="cd04413">
    <property type="entry name" value="NDPk_I"/>
    <property type="match status" value="1"/>
</dbReference>
<dbReference type="SUPFAM" id="SSF54919">
    <property type="entry name" value="Nucleoside diphosphate kinase, NDK"/>
    <property type="match status" value="1"/>
</dbReference>
<evidence type="ECO:0000256" key="1">
    <source>
        <dbReference type="ARBA" id="ARBA00001946"/>
    </source>
</evidence>
<protein>
    <recommendedName>
        <fullName evidence="9">Nucleoside diphosphate kinase</fullName>
        <ecNumber evidence="9">2.7.4.6</ecNumber>
    </recommendedName>
</protein>
<keyword evidence="5 9" id="KW-0547">Nucleotide-binding</keyword>
<evidence type="ECO:0000256" key="9">
    <source>
        <dbReference type="RuleBase" id="RU004013"/>
    </source>
</evidence>
<dbReference type="STRING" id="572478.Vdis_2035"/>
<dbReference type="RefSeq" id="WP_013337132.1">
    <property type="nucleotide sequence ID" value="NC_014537.1"/>
</dbReference>
<keyword evidence="7 9" id="KW-0067">ATP-binding</keyword>
<evidence type="ECO:0000256" key="3">
    <source>
        <dbReference type="ARBA" id="ARBA00022553"/>
    </source>
</evidence>
<dbReference type="HOGENOM" id="CLU_060216_6_3_2"/>
<dbReference type="EMBL" id="CP002100">
    <property type="protein sequence ID" value="ADN51407.1"/>
    <property type="molecule type" value="Genomic_DNA"/>
</dbReference>
<dbReference type="AlphaFoldDB" id="E1QPB9"/>
<keyword evidence="3" id="KW-0597">Phosphoprotein</keyword>
<dbReference type="eggNOG" id="arCOG04313">
    <property type="taxonomic scope" value="Archaea"/>
</dbReference>
<dbReference type="GO" id="GO:0005524">
    <property type="term" value="F:ATP binding"/>
    <property type="evidence" value="ECO:0007669"/>
    <property type="project" value="UniProtKB-KW"/>
</dbReference>
<feature type="domain" description="Nucleoside diphosphate kinase-like" evidence="10">
    <location>
        <begin position="2"/>
        <end position="182"/>
    </location>
</feature>
<dbReference type="PROSITE" id="PS51374">
    <property type="entry name" value="NDPK_LIKE"/>
    <property type="match status" value="1"/>
</dbReference>
<dbReference type="InterPro" id="IPR034907">
    <property type="entry name" value="NDK-like_dom"/>
</dbReference>